<dbReference type="EMBL" id="HBUF01529370">
    <property type="protein sequence ID" value="CAG6751341.1"/>
    <property type="molecule type" value="Transcribed_RNA"/>
</dbReference>
<dbReference type="AlphaFoldDB" id="A0A8D8ZSZ6"/>
<reference evidence="1" key="1">
    <citation type="submission" date="2021-05" db="EMBL/GenBank/DDBJ databases">
        <authorList>
            <person name="Alioto T."/>
            <person name="Alioto T."/>
            <person name="Gomez Garrido J."/>
        </authorList>
    </citation>
    <scope>NUCLEOTIDE SEQUENCE</scope>
</reference>
<proteinExistence type="predicted"/>
<accession>A0A8D8ZSZ6</accession>
<dbReference type="EMBL" id="HBUF01529372">
    <property type="protein sequence ID" value="CAG6751345.1"/>
    <property type="molecule type" value="Transcribed_RNA"/>
</dbReference>
<name>A0A8D8ZSZ6_9HEMI</name>
<protein>
    <submittedName>
        <fullName evidence="1">Uncharacterized protein</fullName>
    </submittedName>
</protein>
<sequence>MEPGDKVVTLRSRHIGNRQHTFRDMFHVLPLLFIPHCICVEWNNLDLDIPKDMDLNNYINYTTDCFDRNFSKYFHHNTLHLDTDKFTIDPSSSTLSLAAERPVLDNFCNKSQMGHCIFDDLFDMHTFRMKPEVEDKFLTQITDICMLRVDETNHLFSSGENPEHIKVKYVEIKNRCDKLIEEYSIKVLQTYKEQAKFAASHHYDLRPKDELRIKYEERMDSYFTRLGFEFLPIVEKHYQMCSDKYYSRFFVIPECDKNPMNEQERDEFKKKVDEVDIPQI</sequence>
<organism evidence="1">
    <name type="scientific">Cacopsylla melanoneura</name>
    <dbReference type="NCBI Taxonomy" id="428564"/>
    <lineage>
        <taxon>Eukaryota</taxon>
        <taxon>Metazoa</taxon>
        <taxon>Ecdysozoa</taxon>
        <taxon>Arthropoda</taxon>
        <taxon>Hexapoda</taxon>
        <taxon>Insecta</taxon>
        <taxon>Pterygota</taxon>
        <taxon>Neoptera</taxon>
        <taxon>Paraneoptera</taxon>
        <taxon>Hemiptera</taxon>
        <taxon>Sternorrhyncha</taxon>
        <taxon>Psylloidea</taxon>
        <taxon>Psyllidae</taxon>
        <taxon>Psyllinae</taxon>
        <taxon>Cacopsylla</taxon>
    </lineage>
</organism>
<evidence type="ECO:0000313" key="1">
    <source>
        <dbReference type="EMBL" id="CAG6751341.1"/>
    </source>
</evidence>
<dbReference type="EMBL" id="HBUF01529371">
    <property type="protein sequence ID" value="CAG6751343.1"/>
    <property type="molecule type" value="Transcribed_RNA"/>
</dbReference>